<reference evidence="1 2" key="1">
    <citation type="submission" date="2019-03" db="EMBL/GenBank/DDBJ databases">
        <title>Comparative genomic analyses of the sweetpotato soil rot pathogen, Streptomyces ipomoeae.</title>
        <authorList>
            <person name="Ruschel Soares N."/>
            <person name="Badger J.H."/>
            <person name="Huguet-Tapia J.C."/>
            <person name="Clark C.A."/>
            <person name="Pettis G.S."/>
        </authorList>
    </citation>
    <scope>NUCLEOTIDE SEQUENCE [LARGE SCALE GENOMIC DNA]</scope>
    <source>
        <strain evidence="1 2">88-35</strain>
    </source>
</reference>
<dbReference type="InterPro" id="IPR029062">
    <property type="entry name" value="Class_I_gatase-like"/>
</dbReference>
<dbReference type="AlphaFoldDB" id="A0AAE8W2G6"/>
<dbReference type="Gene3D" id="3.40.50.880">
    <property type="match status" value="2"/>
</dbReference>
<name>A0AAE8W2G6_9ACTN</name>
<evidence type="ECO:0008006" key="3">
    <source>
        <dbReference type="Google" id="ProtNLM"/>
    </source>
</evidence>
<dbReference type="InterPro" id="IPR052158">
    <property type="entry name" value="INH-QAR"/>
</dbReference>
<sequence length="139" mass="14536">MTHTHASGQRHLVVIPLFYGVRSLTFSGPADVLAGAGEEGFRHDVLTAPEGTPVRASSGLALVPDTSLADVPEVGRETADVIAALSARPRRLASVCAGAFLLAGTGLLDGRTAATRRQHARELMLRHPAGKADAHTGRR</sequence>
<dbReference type="GO" id="GO:0006355">
    <property type="term" value="P:regulation of DNA-templated transcription"/>
    <property type="evidence" value="ECO:0007669"/>
    <property type="project" value="TreeGrafter"/>
</dbReference>
<accession>A0AAE8W2G6</accession>
<evidence type="ECO:0000313" key="1">
    <source>
        <dbReference type="EMBL" id="TQE33875.1"/>
    </source>
</evidence>
<dbReference type="RefSeq" id="WP_141582668.1">
    <property type="nucleotide sequence ID" value="NZ_JARAVB010000598.1"/>
</dbReference>
<protein>
    <recommendedName>
        <fullName evidence="3">DJ-1/PfpI domain-containing protein</fullName>
    </recommendedName>
</protein>
<evidence type="ECO:0000313" key="2">
    <source>
        <dbReference type="Proteomes" id="UP000318720"/>
    </source>
</evidence>
<organism evidence="1 2">
    <name type="scientific">Streptomyces ipomoeae</name>
    <dbReference type="NCBI Taxonomy" id="103232"/>
    <lineage>
        <taxon>Bacteria</taxon>
        <taxon>Bacillati</taxon>
        <taxon>Actinomycetota</taxon>
        <taxon>Actinomycetes</taxon>
        <taxon>Kitasatosporales</taxon>
        <taxon>Streptomycetaceae</taxon>
        <taxon>Streptomyces</taxon>
    </lineage>
</organism>
<dbReference type="EMBL" id="SPAZ01000146">
    <property type="protein sequence ID" value="TQE33875.1"/>
    <property type="molecule type" value="Genomic_DNA"/>
</dbReference>
<gene>
    <name evidence="1" type="ORF">Sipo8835_16630</name>
</gene>
<comment type="caution">
    <text evidence="1">The sequence shown here is derived from an EMBL/GenBank/DDBJ whole genome shotgun (WGS) entry which is preliminary data.</text>
</comment>
<dbReference type="SUPFAM" id="SSF52317">
    <property type="entry name" value="Class I glutamine amidotransferase-like"/>
    <property type="match status" value="1"/>
</dbReference>
<proteinExistence type="predicted"/>
<dbReference type="Proteomes" id="UP000318720">
    <property type="component" value="Unassembled WGS sequence"/>
</dbReference>
<dbReference type="PANTHER" id="PTHR43130:SF3">
    <property type="entry name" value="HTH-TYPE TRANSCRIPTIONAL REGULATOR RV1931C"/>
    <property type="match status" value="1"/>
</dbReference>
<dbReference type="PANTHER" id="PTHR43130">
    <property type="entry name" value="ARAC-FAMILY TRANSCRIPTIONAL REGULATOR"/>
    <property type="match status" value="1"/>
</dbReference>